<evidence type="ECO:0000313" key="2">
    <source>
        <dbReference type="EMBL" id="MBG9375197.1"/>
    </source>
</evidence>
<dbReference type="AlphaFoldDB" id="A0A931E306"/>
<gene>
    <name evidence="2" type="ORF">I5907_03075</name>
</gene>
<keyword evidence="3" id="KW-1185">Reference proteome</keyword>
<accession>A0A931E306</accession>
<comment type="caution">
    <text evidence="2">The sequence shown here is derived from an EMBL/GenBank/DDBJ whole genome shotgun (WGS) entry which is preliminary data.</text>
</comment>
<proteinExistence type="predicted"/>
<evidence type="ECO:0000313" key="3">
    <source>
        <dbReference type="Proteomes" id="UP000628448"/>
    </source>
</evidence>
<feature type="signal peptide" evidence="1">
    <location>
        <begin position="1"/>
        <end position="22"/>
    </location>
</feature>
<keyword evidence="1" id="KW-0732">Signal</keyword>
<reference evidence="2" key="1">
    <citation type="submission" date="2020-11" db="EMBL/GenBank/DDBJ databases">
        <title>Bacterial whole genome sequence for Panacibacter sp. DH6.</title>
        <authorList>
            <person name="Le V."/>
            <person name="Ko S."/>
            <person name="Ahn C.-Y."/>
            <person name="Oh H.-M."/>
        </authorList>
    </citation>
    <scope>NUCLEOTIDE SEQUENCE</scope>
    <source>
        <strain evidence="2">DH6</strain>
    </source>
</reference>
<evidence type="ECO:0000256" key="1">
    <source>
        <dbReference type="SAM" id="SignalP"/>
    </source>
</evidence>
<dbReference type="EMBL" id="JADWYR010000001">
    <property type="protein sequence ID" value="MBG9375197.1"/>
    <property type="molecule type" value="Genomic_DNA"/>
</dbReference>
<name>A0A931E306_9BACT</name>
<dbReference type="RefSeq" id="WP_196989260.1">
    <property type="nucleotide sequence ID" value="NZ_JADWYR010000001.1"/>
</dbReference>
<dbReference type="PROSITE" id="PS51257">
    <property type="entry name" value="PROKAR_LIPOPROTEIN"/>
    <property type="match status" value="1"/>
</dbReference>
<organism evidence="2 3">
    <name type="scientific">Panacibacter microcysteis</name>
    <dbReference type="NCBI Taxonomy" id="2793269"/>
    <lineage>
        <taxon>Bacteria</taxon>
        <taxon>Pseudomonadati</taxon>
        <taxon>Bacteroidota</taxon>
        <taxon>Chitinophagia</taxon>
        <taxon>Chitinophagales</taxon>
        <taxon>Chitinophagaceae</taxon>
        <taxon>Panacibacter</taxon>
    </lineage>
</organism>
<feature type="chain" id="PRO_5037411771" evidence="1">
    <location>
        <begin position="23"/>
        <end position="423"/>
    </location>
</feature>
<sequence length="423" mass="48262">MKTFFCFALFILVACYTKAQQAAGNVLFSPVTTKKAKEERLKYLVDTTIRQYLREPLSEDNEGLWNDALWSLELLQYKDAFTKAKLHEAWSKAFLLSEYFQKNLLETTYSLYKSEFKTPVYRLMQQTKSLPVFLRCAEYVLRADSAIATTKIRTLIKTKFPSEDHIGLNILEDRLSQKHEELPPLLDLFSRNFLKGETVIYSLQRSNRDYPGIVVIRKPDGSFAKDSAGNIFHTTQLARAITAYPFYITNGNTPQGILRWTGFGRSRLLYIGPTTNLQMVMPFESKPAVFFADSTMPDMQWQKEMYTSMLPDTWKDYSGIYESFYAGAMGRYDVIMHGTTIDPAFYKNQTYFPQTPSLGCLCSYEAWDENGNRISSNQQQIADALQATASGSGYVVVINLDNKQAPVNINEISNVIGMAQNVE</sequence>
<protein>
    <submittedName>
        <fullName evidence="2">Uncharacterized protein</fullName>
    </submittedName>
</protein>
<dbReference type="Proteomes" id="UP000628448">
    <property type="component" value="Unassembled WGS sequence"/>
</dbReference>